<dbReference type="PANTHER" id="PTHR44259">
    <property type="entry name" value="OS07G0183000 PROTEIN-RELATED"/>
    <property type="match status" value="1"/>
</dbReference>
<feature type="region of interest" description="Disordered" evidence="1">
    <location>
        <begin position="256"/>
        <end position="316"/>
    </location>
</feature>
<evidence type="ECO:0000313" key="4">
    <source>
        <dbReference type="Proteomes" id="UP000541444"/>
    </source>
</evidence>
<organism evidence="3 4">
    <name type="scientific">Kingdonia uniflora</name>
    <dbReference type="NCBI Taxonomy" id="39325"/>
    <lineage>
        <taxon>Eukaryota</taxon>
        <taxon>Viridiplantae</taxon>
        <taxon>Streptophyta</taxon>
        <taxon>Embryophyta</taxon>
        <taxon>Tracheophyta</taxon>
        <taxon>Spermatophyta</taxon>
        <taxon>Magnoliopsida</taxon>
        <taxon>Ranunculales</taxon>
        <taxon>Circaeasteraceae</taxon>
        <taxon>Kingdonia</taxon>
    </lineage>
</organism>
<accession>A0A7J7MC97</accession>
<dbReference type="EMBL" id="JACGCM010001633">
    <property type="protein sequence ID" value="KAF6152410.1"/>
    <property type="molecule type" value="Genomic_DNA"/>
</dbReference>
<gene>
    <name evidence="3" type="ORF">GIB67_038033</name>
</gene>
<evidence type="ECO:0000256" key="1">
    <source>
        <dbReference type="SAM" id="MobiDB-lite"/>
    </source>
</evidence>
<evidence type="ECO:0000259" key="2">
    <source>
        <dbReference type="Pfam" id="PF03478"/>
    </source>
</evidence>
<protein>
    <recommendedName>
        <fullName evidence="2">KIB1-4 beta-propeller domain-containing protein</fullName>
    </recommendedName>
</protein>
<keyword evidence="4" id="KW-1185">Reference proteome</keyword>
<sequence>MAADWSQLPKDLLDLITKLLITASDNVRFCGVCSSWREVGVECRAYFPNQFPGLMVPGKDVTKRCFLECTPILSGVTLLSYQEVIKGEYEYTFKRQAKIPVPHEYVCRGSSQGWLVLTDDELYMHLLNPFSGAEIQLPSATTLPLPNTIYYKGNFYILCSTGKIVVCDIGGNRPRVRRFVPSVKWNSYYYFPRYIVESSGDLFQVLRRYKQHRRFLCGGADIDSDSDENDLFALFLSDSDADSDYGFPVADSEYISNEKKGSGDNEVDGGNESVEHKPNINNDYDVYTSTEEESSQDDEDENYGSSGTDSDPEDLTDTSFKVFKLEQCEKKWVRVDSLDDNTFFVGFSSSFSLPALDCFGCKPNCIYFTDDSIKGDEDKLFYSGLGNDNGAFNLAEKSLEANPIISGLAPSYTKPIPMWLARIPW</sequence>
<dbReference type="InterPro" id="IPR005174">
    <property type="entry name" value="KIB1-4_b-propeller"/>
</dbReference>
<dbReference type="AlphaFoldDB" id="A0A7J7MC97"/>
<name>A0A7J7MC97_9MAGN</name>
<feature type="domain" description="KIB1-4 beta-propeller" evidence="2">
    <location>
        <begin position="318"/>
        <end position="381"/>
    </location>
</feature>
<feature type="compositionally biased region" description="Acidic residues" evidence="1">
    <location>
        <begin position="290"/>
        <end position="302"/>
    </location>
</feature>
<dbReference type="Proteomes" id="UP000541444">
    <property type="component" value="Unassembled WGS sequence"/>
</dbReference>
<comment type="caution">
    <text evidence="3">The sequence shown here is derived from an EMBL/GenBank/DDBJ whole genome shotgun (WGS) entry which is preliminary data.</text>
</comment>
<proteinExistence type="predicted"/>
<dbReference type="PANTHER" id="PTHR44259:SF114">
    <property type="entry name" value="OS06G0707300 PROTEIN"/>
    <property type="match status" value="1"/>
</dbReference>
<dbReference type="OrthoDB" id="1410277at2759"/>
<dbReference type="InterPro" id="IPR050942">
    <property type="entry name" value="F-box_BR-signaling"/>
</dbReference>
<feature type="domain" description="KIB1-4 beta-propeller" evidence="2">
    <location>
        <begin position="147"/>
        <end position="213"/>
    </location>
</feature>
<dbReference type="Pfam" id="PF03478">
    <property type="entry name" value="Beta-prop_KIB1-4"/>
    <property type="match status" value="3"/>
</dbReference>
<evidence type="ECO:0000313" key="3">
    <source>
        <dbReference type="EMBL" id="KAF6152410.1"/>
    </source>
</evidence>
<feature type="domain" description="KIB1-4 beta-propeller" evidence="2">
    <location>
        <begin position="98"/>
        <end position="144"/>
    </location>
</feature>
<reference evidence="3 4" key="1">
    <citation type="journal article" date="2020" name="IScience">
        <title>Genome Sequencing of the Endangered Kingdonia uniflora (Circaeasteraceae, Ranunculales) Reveals Potential Mechanisms of Evolutionary Specialization.</title>
        <authorList>
            <person name="Sun Y."/>
            <person name="Deng T."/>
            <person name="Zhang A."/>
            <person name="Moore M.J."/>
            <person name="Landis J.B."/>
            <person name="Lin N."/>
            <person name="Zhang H."/>
            <person name="Zhang X."/>
            <person name="Huang J."/>
            <person name="Zhang X."/>
            <person name="Sun H."/>
            <person name="Wang H."/>
        </authorList>
    </citation>
    <scope>NUCLEOTIDE SEQUENCE [LARGE SCALE GENOMIC DNA]</scope>
    <source>
        <strain evidence="3">TB1705</strain>
        <tissue evidence="3">Leaf</tissue>
    </source>
</reference>